<sequence>MVKNLIFKKRCKGQLIFVISHFNHYLVNIFSGKGELSSVRFDSSTQAVAFAKFLCTGKNLNQLKLF</sequence>
<proteinExistence type="predicted"/>
<evidence type="ECO:0000313" key="1">
    <source>
        <dbReference type="EMBL" id="KUG25458.1"/>
    </source>
</evidence>
<dbReference type="AlphaFoldDB" id="A0A0W8FXG8"/>
<gene>
    <name evidence="1" type="ORF">ASZ90_004723</name>
</gene>
<reference evidence="1" key="1">
    <citation type="journal article" date="2015" name="Proc. Natl. Acad. Sci. U.S.A.">
        <title>Networks of energetic and metabolic interactions define dynamics in microbial communities.</title>
        <authorList>
            <person name="Embree M."/>
            <person name="Liu J.K."/>
            <person name="Al-Bassam M.M."/>
            <person name="Zengler K."/>
        </authorList>
    </citation>
    <scope>NUCLEOTIDE SEQUENCE</scope>
</reference>
<accession>A0A0W8FXG8</accession>
<name>A0A0W8FXG8_9ZZZZ</name>
<protein>
    <submittedName>
        <fullName evidence="1">Uncharacterized protein</fullName>
    </submittedName>
</protein>
<comment type="caution">
    <text evidence="1">The sequence shown here is derived from an EMBL/GenBank/DDBJ whole genome shotgun (WGS) entry which is preliminary data.</text>
</comment>
<organism evidence="1">
    <name type="scientific">hydrocarbon metagenome</name>
    <dbReference type="NCBI Taxonomy" id="938273"/>
    <lineage>
        <taxon>unclassified sequences</taxon>
        <taxon>metagenomes</taxon>
        <taxon>ecological metagenomes</taxon>
    </lineage>
</organism>
<dbReference type="EMBL" id="LNQE01000679">
    <property type="protein sequence ID" value="KUG25458.1"/>
    <property type="molecule type" value="Genomic_DNA"/>
</dbReference>